<dbReference type="EMBL" id="KV878588">
    <property type="protein sequence ID" value="OJJ57379.1"/>
    <property type="molecule type" value="Genomic_DNA"/>
</dbReference>
<dbReference type="RefSeq" id="XP_040701185.1">
    <property type="nucleotide sequence ID" value="XM_040852370.1"/>
</dbReference>
<dbReference type="Pfam" id="PF13365">
    <property type="entry name" value="Trypsin_2"/>
    <property type="match status" value="1"/>
</dbReference>
<keyword evidence="3" id="KW-1185">Reference proteome</keyword>
<evidence type="ECO:0000313" key="3">
    <source>
        <dbReference type="Proteomes" id="UP000184356"/>
    </source>
</evidence>
<feature type="region of interest" description="Disordered" evidence="1">
    <location>
        <begin position="1"/>
        <end position="35"/>
    </location>
</feature>
<organism evidence="2 3">
    <name type="scientific">Aspergillus sydowii CBS 593.65</name>
    <dbReference type="NCBI Taxonomy" id="1036612"/>
    <lineage>
        <taxon>Eukaryota</taxon>
        <taxon>Fungi</taxon>
        <taxon>Dikarya</taxon>
        <taxon>Ascomycota</taxon>
        <taxon>Pezizomycotina</taxon>
        <taxon>Eurotiomycetes</taxon>
        <taxon>Eurotiomycetidae</taxon>
        <taxon>Eurotiales</taxon>
        <taxon>Aspergillaceae</taxon>
        <taxon>Aspergillus</taxon>
        <taxon>Aspergillus subgen. Nidulantes</taxon>
    </lineage>
</organism>
<dbReference type="SUPFAM" id="SSF50494">
    <property type="entry name" value="Trypsin-like serine proteases"/>
    <property type="match status" value="1"/>
</dbReference>
<sequence>MTRTLRSATRQNTTTDSKTPTCTAGSLESAQQRRRPNTAISFIPTNQRNPLEGLSAEETRLLRKKQHRLRLGKATLARTAASYGNHSSAALQATYIFAQEEAGTAVCVDRSGWILTCSHCFGESEREWRGNRYKWLLDYAGKAVQVECCFWDGRRDLALARVVRVEADETGLGMFVSIPLQSSTSISAYDGNIMCIGQPGADDLESETPQATDYDLIEISEGRLRGLVPHADPHDNSEIGSLKHNAWTYWGHSGAPLVCARTGGLLGLHSSWDDTTAMRHGIPLVAIRAFLTLHLELSGVGEAEGVEKEIIIID</sequence>
<dbReference type="GeneID" id="63768443"/>
<accession>A0A1L9TD62</accession>
<dbReference type="InterPro" id="IPR009003">
    <property type="entry name" value="Peptidase_S1_PA"/>
</dbReference>
<proteinExistence type="predicted"/>
<dbReference type="Gene3D" id="2.40.10.120">
    <property type="match status" value="1"/>
</dbReference>
<evidence type="ECO:0000313" key="2">
    <source>
        <dbReference type="EMBL" id="OJJ57379.1"/>
    </source>
</evidence>
<name>A0A1L9TD62_9EURO</name>
<dbReference type="OrthoDB" id="4217619at2759"/>
<gene>
    <name evidence="2" type="ORF">ASPSYDRAFT_90671</name>
</gene>
<dbReference type="Proteomes" id="UP000184356">
    <property type="component" value="Unassembled WGS sequence"/>
</dbReference>
<dbReference type="AlphaFoldDB" id="A0A1L9TD62"/>
<feature type="compositionally biased region" description="Polar residues" evidence="1">
    <location>
        <begin position="1"/>
        <end position="30"/>
    </location>
</feature>
<evidence type="ECO:0008006" key="4">
    <source>
        <dbReference type="Google" id="ProtNLM"/>
    </source>
</evidence>
<evidence type="ECO:0000256" key="1">
    <source>
        <dbReference type="SAM" id="MobiDB-lite"/>
    </source>
</evidence>
<dbReference type="STRING" id="1036612.A0A1L9TD62"/>
<protein>
    <recommendedName>
        <fullName evidence="4">AT hook domain-containing protein</fullName>
    </recommendedName>
</protein>
<reference evidence="3" key="1">
    <citation type="journal article" date="2017" name="Genome Biol.">
        <title>Comparative genomics reveals high biological diversity and specific adaptations in the industrially and medically important fungal genus Aspergillus.</title>
        <authorList>
            <person name="de Vries R.P."/>
            <person name="Riley R."/>
            <person name="Wiebenga A."/>
            <person name="Aguilar-Osorio G."/>
            <person name="Amillis S."/>
            <person name="Uchima C.A."/>
            <person name="Anderluh G."/>
            <person name="Asadollahi M."/>
            <person name="Askin M."/>
            <person name="Barry K."/>
            <person name="Battaglia E."/>
            <person name="Bayram O."/>
            <person name="Benocci T."/>
            <person name="Braus-Stromeyer S.A."/>
            <person name="Caldana C."/>
            <person name="Canovas D."/>
            <person name="Cerqueira G.C."/>
            <person name="Chen F."/>
            <person name="Chen W."/>
            <person name="Choi C."/>
            <person name="Clum A."/>
            <person name="Dos Santos R.A."/>
            <person name="Damasio A.R."/>
            <person name="Diallinas G."/>
            <person name="Emri T."/>
            <person name="Fekete E."/>
            <person name="Flipphi M."/>
            <person name="Freyberg S."/>
            <person name="Gallo A."/>
            <person name="Gournas C."/>
            <person name="Habgood R."/>
            <person name="Hainaut M."/>
            <person name="Harispe M.L."/>
            <person name="Henrissat B."/>
            <person name="Hilden K.S."/>
            <person name="Hope R."/>
            <person name="Hossain A."/>
            <person name="Karabika E."/>
            <person name="Karaffa L."/>
            <person name="Karanyi Z."/>
            <person name="Krasevec N."/>
            <person name="Kuo A."/>
            <person name="Kusch H."/>
            <person name="LaButti K."/>
            <person name="Lagendijk E.L."/>
            <person name="Lapidus A."/>
            <person name="Levasseur A."/>
            <person name="Lindquist E."/>
            <person name="Lipzen A."/>
            <person name="Logrieco A.F."/>
            <person name="MacCabe A."/>
            <person name="Maekelae M.R."/>
            <person name="Malavazi I."/>
            <person name="Melin P."/>
            <person name="Meyer V."/>
            <person name="Mielnichuk N."/>
            <person name="Miskei M."/>
            <person name="Molnar A.P."/>
            <person name="Mule G."/>
            <person name="Ngan C.Y."/>
            <person name="Orejas M."/>
            <person name="Orosz E."/>
            <person name="Ouedraogo J.P."/>
            <person name="Overkamp K.M."/>
            <person name="Park H.-S."/>
            <person name="Perrone G."/>
            <person name="Piumi F."/>
            <person name="Punt P.J."/>
            <person name="Ram A.F."/>
            <person name="Ramon A."/>
            <person name="Rauscher S."/>
            <person name="Record E."/>
            <person name="Riano-Pachon D.M."/>
            <person name="Robert V."/>
            <person name="Roehrig J."/>
            <person name="Ruller R."/>
            <person name="Salamov A."/>
            <person name="Salih N.S."/>
            <person name="Samson R.A."/>
            <person name="Sandor E."/>
            <person name="Sanguinetti M."/>
            <person name="Schuetze T."/>
            <person name="Sepcic K."/>
            <person name="Shelest E."/>
            <person name="Sherlock G."/>
            <person name="Sophianopoulou V."/>
            <person name="Squina F.M."/>
            <person name="Sun H."/>
            <person name="Susca A."/>
            <person name="Todd R.B."/>
            <person name="Tsang A."/>
            <person name="Unkles S.E."/>
            <person name="van de Wiele N."/>
            <person name="van Rossen-Uffink D."/>
            <person name="Oliveira J.V."/>
            <person name="Vesth T.C."/>
            <person name="Visser J."/>
            <person name="Yu J.-H."/>
            <person name="Zhou M."/>
            <person name="Andersen M.R."/>
            <person name="Archer D.B."/>
            <person name="Baker S.E."/>
            <person name="Benoit I."/>
            <person name="Brakhage A.A."/>
            <person name="Braus G.H."/>
            <person name="Fischer R."/>
            <person name="Frisvad J.C."/>
            <person name="Goldman G.H."/>
            <person name="Houbraken J."/>
            <person name="Oakley B."/>
            <person name="Pocsi I."/>
            <person name="Scazzocchio C."/>
            <person name="Seiboth B."/>
            <person name="vanKuyk P.A."/>
            <person name="Wortman J."/>
            <person name="Dyer P.S."/>
            <person name="Grigoriev I.V."/>
        </authorList>
    </citation>
    <scope>NUCLEOTIDE SEQUENCE [LARGE SCALE GENOMIC DNA]</scope>
    <source>
        <strain evidence="3">CBS 593.65</strain>
    </source>
</reference>
<dbReference type="VEuPathDB" id="FungiDB:ASPSYDRAFT_90671"/>